<dbReference type="GO" id="GO:0016973">
    <property type="term" value="P:poly(A)+ mRNA export from nucleus"/>
    <property type="evidence" value="ECO:0007669"/>
    <property type="project" value="TreeGrafter"/>
</dbReference>
<dbReference type="InterPro" id="IPR002075">
    <property type="entry name" value="NTF2_dom"/>
</dbReference>
<evidence type="ECO:0000256" key="3">
    <source>
        <dbReference type="ARBA" id="ARBA00009285"/>
    </source>
</evidence>
<dbReference type="Gene3D" id="3.30.70.330">
    <property type="match status" value="1"/>
</dbReference>
<dbReference type="FunFam" id="3.80.10.10:FF:000384">
    <property type="entry name" value="Nuclear RNA export factor 1"/>
    <property type="match status" value="1"/>
</dbReference>
<dbReference type="InterPro" id="IPR035979">
    <property type="entry name" value="RBD_domain_sf"/>
</dbReference>
<evidence type="ECO:0000259" key="12">
    <source>
        <dbReference type="Pfam" id="PF24048"/>
    </source>
</evidence>
<evidence type="ECO:0000256" key="6">
    <source>
        <dbReference type="ARBA" id="ARBA00022614"/>
    </source>
</evidence>
<dbReference type="InterPro" id="IPR057125">
    <property type="entry name" value="NXF1/2/3/5-like_LRR"/>
</dbReference>
<evidence type="ECO:0000256" key="8">
    <source>
        <dbReference type="ARBA" id="ARBA00022816"/>
    </source>
</evidence>
<keyword evidence="7" id="KW-0677">Repeat</keyword>
<dbReference type="SUPFAM" id="SSF54928">
    <property type="entry name" value="RNA-binding domain, RBD"/>
    <property type="match status" value="1"/>
</dbReference>
<dbReference type="AlphaFoldDB" id="A0A8C9C5V9"/>
<name>A0A8C9C5V9_PHOSS</name>
<sequence length="407" mass="45564">MGENTQDGTPGSWFRVTIPCAIKYDKTWLMKSIQSHCSVPFTPVDFHFMRNGAQFFVQEASTASALMDVSYKIRDEESRKIPVFVSPSAVPYSVRDKLKPEEMEQLKLTLSKRFDVSQQALDLRRLRLDPDLVCYDIDIFLNRRNCMAATLQVIEKYFPELSSLNLSSNKLYQLDGLSDITQMAPTVKILNLSKNELTSVWELSKMQGLKLEELWLQGNPLCDTFPDQSTYVRSPREYHGTGCAPGPCGSPADTGQLLQSPTTHCCSLSPRSSLCEYFKDSRNMKKLKHPYLRVQLLKHTKRVIVHTLCVLPKTQHAFSSFVVDTWFQTVSACFLPRVGPGSRRGAVVCLLLKWKEVLRAVCVPSPGPSSLPLPATPGESPVVGGNAHPRLDSGAWECGGADLRFTQ</sequence>
<feature type="domain" description="Nuclear RNA export factor Tap RNA-binding" evidence="10">
    <location>
        <begin position="13"/>
        <end position="92"/>
    </location>
</feature>
<keyword evidence="9" id="KW-0539">Nucleus</keyword>
<evidence type="ECO:0000256" key="5">
    <source>
        <dbReference type="ARBA" id="ARBA00022490"/>
    </source>
</evidence>
<evidence type="ECO:0000256" key="2">
    <source>
        <dbReference type="ARBA" id="ARBA00004496"/>
    </source>
</evidence>
<evidence type="ECO:0000313" key="13">
    <source>
        <dbReference type="Ensembl" id="ENSPSNP00000020418.1"/>
    </source>
</evidence>
<dbReference type="InterPro" id="IPR030217">
    <property type="entry name" value="NXF_fam"/>
</dbReference>
<evidence type="ECO:0000259" key="11">
    <source>
        <dbReference type="Pfam" id="PF22602"/>
    </source>
</evidence>
<evidence type="ECO:0000256" key="7">
    <source>
        <dbReference type="ARBA" id="ARBA00022737"/>
    </source>
</evidence>
<dbReference type="InterPro" id="IPR032710">
    <property type="entry name" value="NTF2-like_dom_sf"/>
</dbReference>
<dbReference type="Pfam" id="PF22602">
    <property type="entry name" value="NXF_NTF2"/>
    <property type="match status" value="1"/>
</dbReference>
<dbReference type="PROSITE" id="PS51450">
    <property type="entry name" value="LRR"/>
    <property type="match status" value="1"/>
</dbReference>
<dbReference type="Proteomes" id="UP000694554">
    <property type="component" value="Chromosome X"/>
</dbReference>
<dbReference type="Pfam" id="PF09162">
    <property type="entry name" value="Tap-RNA_bind"/>
    <property type="match status" value="1"/>
</dbReference>
<dbReference type="SUPFAM" id="SSF52058">
    <property type="entry name" value="L domain-like"/>
    <property type="match status" value="1"/>
</dbReference>
<dbReference type="Gene3D" id="3.80.10.10">
    <property type="entry name" value="Ribonuclease Inhibitor"/>
    <property type="match status" value="1"/>
</dbReference>
<reference evidence="13" key="3">
    <citation type="submission" date="2025-09" db="UniProtKB">
        <authorList>
            <consortium name="Ensembl"/>
        </authorList>
    </citation>
    <scope>IDENTIFICATION</scope>
</reference>
<feature type="domain" description="Nuclear transport factor 2" evidence="11">
    <location>
        <begin position="269"/>
        <end position="330"/>
    </location>
</feature>
<keyword evidence="8" id="KW-0509">mRNA transport</keyword>
<dbReference type="PANTHER" id="PTHR10662:SF15">
    <property type="entry name" value="NUCLEAR RNA EXPORT FACTOR 5"/>
    <property type="match status" value="1"/>
</dbReference>
<organism evidence="13 14">
    <name type="scientific">Phocoena sinus</name>
    <name type="common">Vaquita</name>
    <dbReference type="NCBI Taxonomy" id="42100"/>
    <lineage>
        <taxon>Eukaryota</taxon>
        <taxon>Metazoa</taxon>
        <taxon>Chordata</taxon>
        <taxon>Craniata</taxon>
        <taxon>Vertebrata</taxon>
        <taxon>Euteleostomi</taxon>
        <taxon>Mammalia</taxon>
        <taxon>Eutheria</taxon>
        <taxon>Laurasiatheria</taxon>
        <taxon>Artiodactyla</taxon>
        <taxon>Whippomorpha</taxon>
        <taxon>Cetacea</taxon>
        <taxon>Odontoceti</taxon>
        <taxon>Phocoenidae</taxon>
        <taxon>Phocoena</taxon>
    </lineage>
</organism>
<dbReference type="Ensembl" id="ENSPSNT00000023007.1">
    <property type="protein sequence ID" value="ENSPSNP00000020418.1"/>
    <property type="gene ID" value="ENSPSNG00000014916.1"/>
</dbReference>
<dbReference type="GeneTree" id="ENSGT00390000007539"/>
<keyword evidence="4" id="KW-0813">Transport</keyword>
<keyword evidence="6" id="KW-0433">Leucine-rich repeat</keyword>
<reference evidence="13" key="2">
    <citation type="submission" date="2025-08" db="UniProtKB">
        <authorList>
            <consortium name="Ensembl"/>
        </authorList>
    </citation>
    <scope>IDENTIFICATION</scope>
</reference>
<dbReference type="Pfam" id="PF24048">
    <property type="entry name" value="LRR_NXF1-5"/>
    <property type="match status" value="1"/>
</dbReference>
<dbReference type="GO" id="GO:0005634">
    <property type="term" value="C:nucleus"/>
    <property type="evidence" value="ECO:0007669"/>
    <property type="project" value="UniProtKB-SubCell"/>
</dbReference>
<evidence type="ECO:0000256" key="1">
    <source>
        <dbReference type="ARBA" id="ARBA00004123"/>
    </source>
</evidence>
<evidence type="ECO:0000259" key="10">
    <source>
        <dbReference type="Pfam" id="PF09162"/>
    </source>
</evidence>
<evidence type="ECO:0000256" key="4">
    <source>
        <dbReference type="ARBA" id="ARBA00022448"/>
    </source>
</evidence>
<evidence type="ECO:0000256" key="9">
    <source>
        <dbReference type="ARBA" id="ARBA00023242"/>
    </source>
</evidence>
<dbReference type="SUPFAM" id="SSF54427">
    <property type="entry name" value="NTF2-like"/>
    <property type="match status" value="1"/>
</dbReference>
<comment type="similarity">
    <text evidence="3">Belongs to the NXF family.</text>
</comment>
<evidence type="ECO:0000313" key="14">
    <source>
        <dbReference type="Proteomes" id="UP000694554"/>
    </source>
</evidence>
<dbReference type="InterPro" id="IPR032675">
    <property type="entry name" value="LRR_dom_sf"/>
</dbReference>
<dbReference type="InterPro" id="IPR001611">
    <property type="entry name" value="Leu-rich_rpt"/>
</dbReference>
<dbReference type="Gene3D" id="3.10.450.50">
    <property type="match status" value="1"/>
</dbReference>
<dbReference type="PANTHER" id="PTHR10662">
    <property type="entry name" value="NUCLEAR RNA EXPORT FACTOR"/>
    <property type="match status" value="1"/>
</dbReference>
<proteinExistence type="inferred from homology"/>
<keyword evidence="14" id="KW-1185">Reference proteome</keyword>
<dbReference type="InterPro" id="IPR012677">
    <property type="entry name" value="Nucleotide-bd_a/b_plait_sf"/>
</dbReference>
<dbReference type="InterPro" id="IPR015245">
    <property type="entry name" value="Tap_RNA-bd"/>
</dbReference>
<keyword evidence="5" id="KW-0963">Cytoplasm</keyword>
<dbReference type="FunFam" id="3.30.70.330:FF:000165">
    <property type="entry name" value="nuclear RNA export factor 1"/>
    <property type="match status" value="1"/>
</dbReference>
<protein>
    <recommendedName>
        <fullName evidence="15">Nuclear RNA export factor Tap RNA-binding domain-containing protein</fullName>
    </recommendedName>
</protein>
<dbReference type="GO" id="GO:0005737">
    <property type="term" value="C:cytoplasm"/>
    <property type="evidence" value="ECO:0007669"/>
    <property type="project" value="UniProtKB-SubCell"/>
</dbReference>
<comment type="subcellular location">
    <subcellularLocation>
        <location evidence="2">Cytoplasm</location>
    </subcellularLocation>
    <subcellularLocation>
        <location evidence="1">Nucleus</location>
    </subcellularLocation>
</comment>
<feature type="domain" description="NXF1/2/3/5-like leucine-rich repeat" evidence="12">
    <location>
        <begin position="111"/>
        <end position="238"/>
    </location>
</feature>
<accession>A0A8C9C5V9</accession>
<evidence type="ECO:0008006" key="15">
    <source>
        <dbReference type="Google" id="ProtNLM"/>
    </source>
</evidence>
<dbReference type="GO" id="GO:0003723">
    <property type="term" value="F:RNA binding"/>
    <property type="evidence" value="ECO:0007669"/>
    <property type="project" value="InterPro"/>
</dbReference>
<reference evidence="13" key="1">
    <citation type="submission" date="2019-08" db="EMBL/GenBank/DDBJ databases">
        <title>Phocoena sinus (Vaquita) genome, mPhoSin1, primary haplotype.</title>
        <authorList>
            <person name="Morin P."/>
            <person name="Mountcastle J."/>
            <person name="Fungtammasan C."/>
            <person name="Rhie A."/>
            <person name="Rojas-Bracho L."/>
            <person name="Smith C.R."/>
            <person name="Taylor B.L."/>
            <person name="Gulland F.M.D."/>
            <person name="Musser W."/>
            <person name="Houck M."/>
            <person name="Haase B."/>
            <person name="Paez S."/>
            <person name="Howe K."/>
            <person name="Torrance J."/>
            <person name="Formenti G."/>
            <person name="Phillippy A."/>
            <person name="Ryder O."/>
            <person name="Jarvis E.D."/>
            <person name="Fedrigo O."/>
        </authorList>
    </citation>
    <scope>NUCLEOTIDE SEQUENCE [LARGE SCALE GENOMIC DNA]</scope>
</reference>